<dbReference type="RefSeq" id="WP_305109434.1">
    <property type="nucleotide sequence ID" value="NZ_JAUTWS010000395.1"/>
</dbReference>
<dbReference type="SUPFAM" id="SSF54593">
    <property type="entry name" value="Glyoxalase/Bleomycin resistance protein/Dihydroxybiphenyl dioxygenase"/>
    <property type="match status" value="1"/>
</dbReference>
<feature type="non-terminal residue" evidence="2">
    <location>
        <position position="202"/>
    </location>
</feature>
<dbReference type="InterPro" id="IPR029068">
    <property type="entry name" value="Glyas_Bleomycin-R_OHBP_Dase"/>
</dbReference>
<evidence type="ECO:0000259" key="1">
    <source>
        <dbReference type="PROSITE" id="PS51819"/>
    </source>
</evidence>
<dbReference type="EMBL" id="JAUTWS010000395">
    <property type="protein sequence ID" value="MDO9714613.1"/>
    <property type="molecule type" value="Genomic_DNA"/>
</dbReference>
<dbReference type="PROSITE" id="PS51819">
    <property type="entry name" value="VOC"/>
    <property type="match status" value="2"/>
</dbReference>
<reference evidence="2 3" key="1">
    <citation type="submission" date="2023-08" db="EMBL/GenBank/DDBJ databases">
        <title>The draft genome sequence of Paracraurococcus sp. LOR1-02.</title>
        <authorList>
            <person name="Kingkaew E."/>
            <person name="Tanasupawat S."/>
        </authorList>
    </citation>
    <scope>NUCLEOTIDE SEQUENCE [LARGE SCALE GENOMIC DNA]</scope>
    <source>
        <strain evidence="2 3">LOR1-02</strain>
    </source>
</reference>
<proteinExistence type="predicted"/>
<keyword evidence="3" id="KW-1185">Reference proteome</keyword>
<dbReference type="CDD" id="cd07252">
    <property type="entry name" value="BphC1-RGP6_N_like"/>
    <property type="match status" value="1"/>
</dbReference>
<protein>
    <submittedName>
        <fullName evidence="2">VOC family protein</fullName>
    </submittedName>
</protein>
<comment type="caution">
    <text evidence="2">The sequence shown here is derived from an EMBL/GenBank/DDBJ whole genome shotgun (WGS) entry which is preliminary data.</text>
</comment>
<gene>
    <name evidence="2" type="ORF">Q7A36_40445</name>
</gene>
<feature type="domain" description="VOC" evidence="1">
    <location>
        <begin position="5"/>
        <end position="119"/>
    </location>
</feature>
<organism evidence="2 3">
    <name type="scientific">Paracraurococcus lichenis</name>
    <dbReference type="NCBI Taxonomy" id="3064888"/>
    <lineage>
        <taxon>Bacteria</taxon>
        <taxon>Pseudomonadati</taxon>
        <taxon>Pseudomonadota</taxon>
        <taxon>Alphaproteobacteria</taxon>
        <taxon>Acetobacterales</taxon>
        <taxon>Roseomonadaceae</taxon>
        <taxon>Paracraurococcus</taxon>
    </lineage>
</organism>
<dbReference type="Pfam" id="PF00903">
    <property type="entry name" value="Glyoxalase"/>
    <property type="match status" value="1"/>
</dbReference>
<dbReference type="Proteomes" id="UP001243009">
    <property type="component" value="Unassembled WGS sequence"/>
</dbReference>
<dbReference type="InterPro" id="IPR004360">
    <property type="entry name" value="Glyas_Fos-R_dOase_dom"/>
</dbReference>
<dbReference type="Gene3D" id="3.10.180.10">
    <property type="entry name" value="2,3-Dihydroxybiphenyl 1,2-Dioxygenase, domain 1"/>
    <property type="match status" value="2"/>
</dbReference>
<sequence>MELQSLGYIGVDSARLEDWTGFATRLLGMQQVDRGGGSAAFRMDDRRQRLMVTGEAGDGLGFLGWEVADAAALETLAARLDRHGGAVRRGTRDLADRRHVAGLITFSDPAGHRLEAFHGPAVASEPFVPGRPISGFRTGPLGMGHAVLNVEDVAPLLPFYRDLLGFRVSDYALAPYPLYFFHLNGRHHSFAMVGTGRRGLHH</sequence>
<feature type="domain" description="VOC" evidence="1">
    <location>
        <begin position="142"/>
        <end position="202"/>
    </location>
</feature>
<evidence type="ECO:0000313" key="2">
    <source>
        <dbReference type="EMBL" id="MDO9714613.1"/>
    </source>
</evidence>
<name>A0ABT9EEH3_9PROT</name>
<dbReference type="Pfam" id="PF22632">
    <property type="entry name" value="BphC_D1"/>
    <property type="match status" value="1"/>
</dbReference>
<evidence type="ECO:0000313" key="3">
    <source>
        <dbReference type="Proteomes" id="UP001243009"/>
    </source>
</evidence>
<accession>A0ABT9EEH3</accession>
<dbReference type="InterPro" id="IPR037523">
    <property type="entry name" value="VOC_core"/>
</dbReference>